<feature type="compositionally biased region" description="Low complexity" evidence="1">
    <location>
        <begin position="146"/>
        <end position="180"/>
    </location>
</feature>
<dbReference type="STRING" id="34508.A0A4U5M009"/>
<proteinExistence type="predicted"/>
<dbReference type="AlphaFoldDB" id="A0A4U5M009"/>
<keyword evidence="3" id="KW-1185">Reference proteome</keyword>
<evidence type="ECO:0000313" key="2">
    <source>
        <dbReference type="EMBL" id="TKR61971.1"/>
    </source>
</evidence>
<comment type="caution">
    <text evidence="2">The sequence shown here is derived from an EMBL/GenBank/DDBJ whole genome shotgun (WGS) entry which is preliminary data.</text>
</comment>
<reference evidence="2 3" key="1">
    <citation type="journal article" date="2015" name="Genome Biol.">
        <title>Comparative genomics of Steinernema reveals deeply conserved gene regulatory networks.</title>
        <authorList>
            <person name="Dillman A.R."/>
            <person name="Macchietto M."/>
            <person name="Porter C.F."/>
            <person name="Rogers A."/>
            <person name="Williams B."/>
            <person name="Antoshechkin I."/>
            <person name="Lee M.M."/>
            <person name="Goodwin Z."/>
            <person name="Lu X."/>
            <person name="Lewis E.E."/>
            <person name="Goodrich-Blair H."/>
            <person name="Stock S.P."/>
            <person name="Adams B.J."/>
            <person name="Sternberg P.W."/>
            <person name="Mortazavi A."/>
        </authorList>
    </citation>
    <scope>NUCLEOTIDE SEQUENCE [LARGE SCALE GENOMIC DNA]</scope>
    <source>
        <strain evidence="2 3">ALL</strain>
    </source>
</reference>
<feature type="compositionally biased region" description="Basic and acidic residues" evidence="1">
    <location>
        <begin position="1"/>
        <end position="19"/>
    </location>
</feature>
<dbReference type="Proteomes" id="UP000298663">
    <property type="component" value="Unassembled WGS sequence"/>
</dbReference>
<feature type="compositionally biased region" description="Basic and acidic residues" evidence="1">
    <location>
        <begin position="122"/>
        <end position="142"/>
    </location>
</feature>
<evidence type="ECO:0000256" key="1">
    <source>
        <dbReference type="SAM" id="MobiDB-lite"/>
    </source>
</evidence>
<gene>
    <name evidence="2" type="ORF">L596_025996</name>
</gene>
<evidence type="ECO:0000313" key="3">
    <source>
        <dbReference type="Proteomes" id="UP000298663"/>
    </source>
</evidence>
<name>A0A4U5M009_STECR</name>
<accession>A0A4U5M009</accession>
<protein>
    <submittedName>
        <fullName evidence="2">Uncharacterized protein</fullName>
    </submittedName>
</protein>
<feature type="region of interest" description="Disordered" evidence="1">
    <location>
        <begin position="115"/>
        <end position="198"/>
    </location>
</feature>
<feature type="region of interest" description="Disordered" evidence="1">
    <location>
        <begin position="1"/>
        <end position="20"/>
    </location>
</feature>
<organism evidence="2 3">
    <name type="scientific">Steinernema carpocapsae</name>
    <name type="common">Entomopathogenic nematode</name>
    <dbReference type="NCBI Taxonomy" id="34508"/>
    <lineage>
        <taxon>Eukaryota</taxon>
        <taxon>Metazoa</taxon>
        <taxon>Ecdysozoa</taxon>
        <taxon>Nematoda</taxon>
        <taxon>Chromadorea</taxon>
        <taxon>Rhabditida</taxon>
        <taxon>Tylenchina</taxon>
        <taxon>Panagrolaimomorpha</taxon>
        <taxon>Strongyloidoidea</taxon>
        <taxon>Steinernematidae</taxon>
        <taxon>Steinernema</taxon>
    </lineage>
</organism>
<feature type="compositionally biased region" description="Basic and acidic residues" evidence="1">
    <location>
        <begin position="181"/>
        <end position="192"/>
    </location>
</feature>
<reference evidence="2 3" key="2">
    <citation type="journal article" date="2019" name="G3 (Bethesda)">
        <title>Hybrid Assembly of the Genome of the Entomopathogenic Nematode Steinernema carpocapsae Identifies the X-Chromosome.</title>
        <authorList>
            <person name="Serra L."/>
            <person name="Macchietto M."/>
            <person name="Macias-Munoz A."/>
            <person name="McGill C.J."/>
            <person name="Rodriguez I.M."/>
            <person name="Rodriguez B."/>
            <person name="Murad R."/>
            <person name="Mortazavi A."/>
        </authorList>
    </citation>
    <scope>NUCLEOTIDE SEQUENCE [LARGE SCALE GENOMIC DNA]</scope>
    <source>
        <strain evidence="2 3">ALL</strain>
    </source>
</reference>
<dbReference type="EMBL" id="AZBU02000010">
    <property type="protein sequence ID" value="TKR61971.1"/>
    <property type="molecule type" value="Genomic_DNA"/>
</dbReference>
<sequence>MDREEVDEMRSPGDGDTHHSHISFMSAQSLEKSDVFGFVIVDPHSIQDWIYHGSRDRVIFVLGKVKDNLSAVLDYHKTVVATLEDVHMNVPNSLNTAAVLNVDVGRPRLERLKIKGKAVARRSQEARRRSQEARRRSQEARRRSQKPAVAPKKPAVAPKKPAVAPKKPAVAPKKPAVAPKKPADAPKPEKPAVKPAVAPEKTSKKVSFNVCSEFVGKVTMTPAAAKKPAVAHNKVVLYRLMKYTRKHCRIQIHRHHNILKFYLATFKWYRNVKMAHLRPERAERAT</sequence>